<dbReference type="InterPro" id="IPR011006">
    <property type="entry name" value="CheY-like_superfamily"/>
</dbReference>
<dbReference type="InterPro" id="IPR009057">
    <property type="entry name" value="Homeodomain-like_sf"/>
</dbReference>
<evidence type="ECO:0000259" key="5">
    <source>
        <dbReference type="PROSITE" id="PS01124"/>
    </source>
</evidence>
<organism evidence="7 8">
    <name type="scientific">Paenibacillus foliorum</name>
    <dbReference type="NCBI Taxonomy" id="2654974"/>
    <lineage>
        <taxon>Bacteria</taxon>
        <taxon>Bacillati</taxon>
        <taxon>Bacillota</taxon>
        <taxon>Bacilli</taxon>
        <taxon>Bacillales</taxon>
        <taxon>Paenibacillaceae</taxon>
        <taxon>Paenibacillus</taxon>
    </lineage>
</organism>
<protein>
    <submittedName>
        <fullName evidence="7">Response regulator</fullName>
    </submittedName>
</protein>
<dbReference type="PROSITE" id="PS50110">
    <property type="entry name" value="RESPONSE_REGULATORY"/>
    <property type="match status" value="1"/>
</dbReference>
<sequence length="560" mass="64180">MLHLMLVDDEPLAVGYLADAIREWDKYELVIHKAYTGMEAMDKMRGMRLDILLTDIRMPGMGGLELADLVREQWPRCKIIFLSGYSDFDYIQTAIRKGGMDYVLKTEGDDSIFQAIEKAAEEIVMELQEGDIVIKAHQLLLQSIPTLRRDYLLDLLTGEAESDTGRAKRFTELGIGLEPDQPVYIAFGRVDDWGAYQALTDKSLMLYSIQNIAEEFLTDKTRFLFVPIDRFRFVWLIQPKSFHYQDGTPEGEGWERLGLFVKGTSESVQATCRKLLKLPVSLILSSQPCEWKEAARQFDTLKLMLSGGLVRSKEMLVTESGAGTAAGGEGRSSQTYFAETMLRNRMRKLDLLEAHLDNGDKQQFVRMFEELTRFDALELTEAKITYLTLELFANLSAFFLSYVNRRNLVSVIAAKAQLDKYTQMENHGSWQDAIAYYERLGEAIADYNGAMQQERTNDMIRLIHQYVHEFIREELSLTRLSEVVNLSPPYLSRIYKQLTGINLLDYITEVRVARAKHLLKNSSLKIHEVAAEVGFESAPYFTRLFKKITNTTPVEYRELT</sequence>
<dbReference type="SUPFAM" id="SSF46689">
    <property type="entry name" value="Homeodomain-like"/>
    <property type="match status" value="2"/>
</dbReference>
<dbReference type="SMART" id="SM00342">
    <property type="entry name" value="HTH_ARAC"/>
    <property type="match status" value="1"/>
</dbReference>
<dbReference type="InterPro" id="IPR018060">
    <property type="entry name" value="HTH_AraC"/>
</dbReference>
<evidence type="ECO:0000256" key="1">
    <source>
        <dbReference type="ARBA" id="ARBA00023015"/>
    </source>
</evidence>
<keyword evidence="2" id="KW-0238">DNA-binding</keyword>
<evidence type="ECO:0000256" key="3">
    <source>
        <dbReference type="ARBA" id="ARBA00023163"/>
    </source>
</evidence>
<feature type="domain" description="HTH araC/xylS-type" evidence="5">
    <location>
        <begin position="461"/>
        <end position="559"/>
    </location>
</feature>
<keyword evidence="8" id="KW-1185">Reference proteome</keyword>
<dbReference type="EMBL" id="WHOD01000056">
    <property type="protein sequence ID" value="NOU94515.1"/>
    <property type="molecule type" value="Genomic_DNA"/>
</dbReference>
<dbReference type="Proteomes" id="UP000641588">
    <property type="component" value="Unassembled WGS sequence"/>
</dbReference>
<dbReference type="AlphaFoldDB" id="A0A972GX72"/>
<proteinExistence type="predicted"/>
<feature type="modified residue" description="4-aspartylphosphate" evidence="4">
    <location>
        <position position="55"/>
    </location>
</feature>
<comment type="caution">
    <text evidence="7">The sequence shown here is derived from an EMBL/GenBank/DDBJ whole genome shotgun (WGS) entry which is preliminary data.</text>
</comment>
<dbReference type="SMART" id="SM00448">
    <property type="entry name" value="REC"/>
    <property type="match status" value="1"/>
</dbReference>
<dbReference type="SUPFAM" id="SSF52172">
    <property type="entry name" value="CheY-like"/>
    <property type="match status" value="1"/>
</dbReference>
<evidence type="ECO:0000256" key="4">
    <source>
        <dbReference type="PROSITE-ProRule" id="PRU00169"/>
    </source>
</evidence>
<dbReference type="Pfam" id="PF12833">
    <property type="entry name" value="HTH_18"/>
    <property type="match status" value="1"/>
</dbReference>
<dbReference type="Gene3D" id="3.40.50.2300">
    <property type="match status" value="1"/>
</dbReference>
<keyword evidence="1" id="KW-0805">Transcription regulation</keyword>
<dbReference type="InterPro" id="IPR018062">
    <property type="entry name" value="HTH_AraC-typ_CS"/>
</dbReference>
<evidence type="ECO:0000313" key="7">
    <source>
        <dbReference type="EMBL" id="NOU94515.1"/>
    </source>
</evidence>
<evidence type="ECO:0000256" key="2">
    <source>
        <dbReference type="ARBA" id="ARBA00023125"/>
    </source>
</evidence>
<dbReference type="PANTHER" id="PTHR43280:SF28">
    <property type="entry name" value="HTH-TYPE TRANSCRIPTIONAL ACTIVATOR RHAS"/>
    <property type="match status" value="1"/>
</dbReference>
<dbReference type="PRINTS" id="PR00032">
    <property type="entry name" value="HTHARAC"/>
</dbReference>
<accession>A0A972GX72</accession>
<evidence type="ECO:0000313" key="8">
    <source>
        <dbReference type="Proteomes" id="UP000641588"/>
    </source>
</evidence>
<dbReference type="CDD" id="cd17536">
    <property type="entry name" value="REC_YesN-like"/>
    <property type="match status" value="1"/>
</dbReference>
<dbReference type="GO" id="GO:0000160">
    <property type="term" value="P:phosphorelay signal transduction system"/>
    <property type="evidence" value="ECO:0007669"/>
    <property type="project" value="InterPro"/>
</dbReference>
<dbReference type="PANTHER" id="PTHR43280">
    <property type="entry name" value="ARAC-FAMILY TRANSCRIPTIONAL REGULATOR"/>
    <property type="match status" value="1"/>
</dbReference>
<dbReference type="Gene3D" id="1.10.10.60">
    <property type="entry name" value="Homeodomain-like"/>
    <property type="match status" value="2"/>
</dbReference>
<name>A0A972GX72_9BACL</name>
<reference evidence="7" key="1">
    <citation type="submission" date="2019-10" db="EMBL/GenBank/DDBJ databases">
        <title>Description of Paenibacillus glebae sp. nov.</title>
        <authorList>
            <person name="Carlier A."/>
            <person name="Qi S."/>
        </authorList>
    </citation>
    <scope>NUCLEOTIDE SEQUENCE</scope>
    <source>
        <strain evidence="7">LMG 31456</strain>
    </source>
</reference>
<dbReference type="GO" id="GO:0003700">
    <property type="term" value="F:DNA-binding transcription factor activity"/>
    <property type="evidence" value="ECO:0007669"/>
    <property type="project" value="InterPro"/>
</dbReference>
<evidence type="ECO:0000259" key="6">
    <source>
        <dbReference type="PROSITE" id="PS50110"/>
    </source>
</evidence>
<dbReference type="PROSITE" id="PS01124">
    <property type="entry name" value="HTH_ARAC_FAMILY_2"/>
    <property type="match status" value="1"/>
</dbReference>
<dbReference type="RefSeq" id="WP_171652729.1">
    <property type="nucleotide sequence ID" value="NZ_WHOD01000056.1"/>
</dbReference>
<dbReference type="InterPro" id="IPR001789">
    <property type="entry name" value="Sig_transdc_resp-reg_receiver"/>
</dbReference>
<dbReference type="PROSITE" id="PS00041">
    <property type="entry name" value="HTH_ARAC_FAMILY_1"/>
    <property type="match status" value="1"/>
</dbReference>
<dbReference type="GO" id="GO:0043565">
    <property type="term" value="F:sequence-specific DNA binding"/>
    <property type="evidence" value="ECO:0007669"/>
    <property type="project" value="InterPro"/>
</dbReference>
<dbReference type="Pfam" id="PF00072">
    <property type="entry name" value="Response_reg"/>
    <property type="match status" value="1"/>
</dbReference>
<keyword evidence="4" id="KW-0597">Phosphoprotein</keyword>
<feature type="domain" description="Response regulatory" evidence="6">
    <location>
        <begin position="3"/>
        <end position="120"/>
    </location>
</feature>
<gene>
    <name evidence="7" type="ORF">GC093_15000</name>
</gene>
<keyword evidence="3" id="KW-0804">Transcription</keyword>
<dbReference type="InterPro" id="IPR020449">
    <property type="entry name" value="Tscrpt_reg_AraC-type_HTH"/>
</dbReference>